<dbReference type="SUPFAM" id="SSF51126">
    <property type="entry name" value="Pectin lyase-like"/>
    <property type="match status" value="1"/>
</dbReference>
<dbReference type="RefSeq" id="WP_348269698.1">
    <property type="nucleotide sequence ID" value="NZ_CP121195.1"/>
</dbReference>
<dbReference type="InterPro" id="IPR059226">
    <property type="entry name" value="Choice_anch_Q_dom"/>
</dbReference>
<gene>
    <name evidence="1" type="ORF">P8936_15655</name>
</gene>
<dbReference type="EMBL" id="CP121195">
    <property type="protein sequence ID" value="XBH13109.1"/>
    <property type="molecule type" value="Genomic_DNA"/>
</dbReference>
<evidence type="ECO:0000313" key="1">
    <source>
        <dbReference type="EMBL" id="XBH13109.1"/>
    </source>
</evidence>
<protein>
    <submittedName>
        <fullName evidence="1">Choice-of-anchor Q domain-containing protein</fullName>
    </submittedName>
</protein>
<name>A0AAU7D5Z7_9BACT</name>
<organism evidence="1">
    <name type="scientific">Edaphobacter paludis</name>
    <dbReference type="NCBI Taxonomy" id="3035702"/>
    <lineage>
        <taxon>Bacteria</taxon>
        <taxon>Pseudomonadati</taxon>
        <taxon>Acidobacteriota</taxon>
        <taxon>Terriglobia</taxon>
        <taxon>Terriglobales</taxon>
        <taxon>Acidobacteriaceae</taxon>
        <taxon>Edaphobacter</taxon>
    </lineage>
</organism>
<dbReference type="InterPro" id="IPR011050">
    <property type="entry name" value="Pectin_lyase_fold/virulence"/>
</dbReference>
<accession>A0AAU7D5Z7</accession>
<reference evidence="1" key="1">
    <citation type="submission" date="2023-03" db="EMBL/GenBank/DDBJ databases">
        <title>Edaphobacter sp.</title>
        <authorList>
            <person name="Huber K.J."/>
            <person name="Papendorf J."/>
            <person name="Pilke C."/>
            <person name="Bunk B."/>
            <person name="Sproeer C."/>
            <person name="Pester M."/>
        </authorList>
    </citation>
    <scope>NUCLEOTIDE SEQUENCE</scope>
    <source>
        <strain evidence="1">DSM 109920</strain>
    </source>
</reference>
<dbReference type="AlphaFoldDB" id="A0AAU7D5Z7"/>
<dbReference type="NCBIfam" id="NF041518">
    <property type="entry name" value="choice_anch_Q"/>
    <property type="match status" value="1"/>
</dbReference>
<sequence>MPPVPSGTADHPTRLLGENYASCNKKTQLFGGYGLDAIIVLGGSQHVDIECLELTDHGQCTRAGAGYPASEGCSSSYPLSDYASIGIVTSNKTADVTLRNLDIHGLTSRGILGAIGGVFTVDHVRLGFNGMAGWDFDDGNGTASSPDATVNASYLTVEWSGCNEEYPISHSTPAFSCFDQNDAGYGDGVGTSDTPLNFTCDHCVFRYNTQDGFDLLHTSGSLISIKNSSSYGNMGQQWKFGAMKGVVFQNNLTVNNCSRMSAPFPGAPEGYHRYLSLFCRAAGEGIAFRITDSGTYLFQNNSFAGYGTTSYDISCWISCKKATVTYQNNLNIGYKNPADREVPAVFYFDNVPGNPFVTQDHNIYYNMRSCPSGSTQHCSDPKIVRMPVWNGEASLDDIDFHLTASSPARGGGVAPRQLPTDHDGVPLPAGAGYDIGAFHFHP</sequence>
<proteinExistence type="predicted"/>